<comment type="subcellular location">
    <subcellularLocation>
        <location evidence="1">Cell membrane</location>
        <topology evidence="1">Multi-pass membrane protein</topology>
    </subcellularLocation>
</comment>
<evidence type="ECO:0000256" key="19">
    <source>
        <dbReference type="SAM" id="Phobius"/>
    </source>
</evidence>
<evidence type="ECO:0000256" key="5">
    <source>
        <dbReference type="ARBA" id="ARBA00022679"/>
    </source>
</evidence>
<keyword evidence="13" id="KW-0594">Phospholipid biosynthesis</keyword>
<feature type="transmembrane region" description="Helical" evidence="19">
    <location>
        <begin position="176"/>
        <end position="202"/>
    </location>
</feature>
<evidence type="ECO:0000256" key="15">
    <source>
        <dbReference type="PIRSR" id="PIRSR600829-1"/>
    </source>
</evidence>
<organism evidence="20 21">
    <name type="scientific">Armatimonas rosea</name>
    <dbReference type="NCBI Taxonomy" id="685828"/>
    <lineage>
        <taxon>Bacteria</taxon>
        <taxon>Bacillati</taxon>
        <taxon>Armatimonadota</taxon>
        <taxon>Armatimonadia</taxon>
        <taxon>Armatimonadales</taxon>
        <taxon>Armatimonadaceae</taxon>
        <taxon>Armatimonas</taxon>
    </lineage>
</organism>
<dbReference type="GO" id="GO:0008654">
    <property type="term" value="P:phospholipid biosynthetic process"/>
    <property type="evidence" value="ECO:0007669"/>
    <property type="project" value="UniProtKB-KW"/>
</dbReference>
<evidence type="ECO:0000256" key="2">
    <source>
        <dbReference type="ARBA" id="ARBA00005967"/>
    </source>
</evidence>
<dbReference type="AlphaFoldDB" id="A0A7W9W7R0"/>
<dbReference type="SUPFAM" id="SSF48317">
    <property type="entry name" value="Acid phosphatase/Vanadium-dependent haloperoxidase"/>
    <property type="match status" value="1"/>
</dbReference>
<evidence type="ECO:0000256" key="14">
    <source>
        <dbReference type="ARBA" id="ARBA00023264"/>
    </source>
</evidence>
<keyword evidence="10 19" id="KW-1133">Transmembrane helix</keyword>
<sequence length="251" mass="26833">MSHSTWRAKNPIVSFRHAVEGIAHAFRTQRNMRFHTIAFSLVFLAGLILRLPRVEMLALVFCAALVLITEMFNTAIEATVDMITQSYHPAAKFIKDIAAGAVLISAITAVLVGAVVFWGAVRPETLSLRLIQPPTVPVFMGAFVLLLLLVLVGKIAGRKGSLLQGGVISGHSAIAFYLAGVIVFLVPQPAVALLALGLAALVAQSRVEAKIHTLREVVAGAVIALALAALVLKVPQWLGAHLPSPWFPHPK</sequence>
<evidence type="ECO:0000256" key="1">
    <source>
        <dbReference type="ARBA" id="ARBA00004651"/>
    </source>
</evidence>
<feature type="binding site" evidence="16">
    <location>
        <position position="70"/>
    </location>
    <ligand>
        <name>substrate</name>
    </ligand>
</feature>
<keyword evidence="4" id="KW-0444">Lipid biosynthesis</keyword>
<protein>
    <submittedName>
        <fullName evidence="20">Diacylglycerol kinase (ATP)</fullName>
        <ecNumber evidence="20">2.7.1.107</ecNumber>
    </submittedName>
</protein>
<evidence type="ECO:0000256" key="8">
    <source>
        <dbReference type="ARBA" id="ARBA00022777"/>
    </source>
</evidence>
<comment type="cofactor">
    <cofactor evidence="18">
        <name>Mg(2+)</name>
        <dbReference type="ChEBI" id="CHEBI:18420"/>
    </cofactor>
    <text evidence="18">Mn(2+), Zn(2+), Cd(2+) and Co(2+) support activity to lesser extents.</text>
</comment>
<evidence type="ECO:0000256" key="10">
    <source>
        <dbReference type="ARBA" id="ARBA00022989"/>
    </source>
</evidence>
<feature type="transmembrane region" description="Helical" evidence="19">
    <location>
        <begin position="34"/>
        <end position="51"/>
    </location>
</feature>
<dbReference type="GO" id="GO:0005886">
    <property type="term" value="C:plasma membrane"/>
    <property type="evidence" value="ECO:0007669"/>
    <property type="project" value="UniProtKB-SubCell"/>
</dbReference>
<feature type="transmembrane region" description="Helical" evidence="19">
    <location>
        <begin position="57"/>
        <end position="76"/>
    </location>
</feature>
<comment type="caution">
    <text evidence="20">The sequence shown here is derived from an EMBL/GenBank/DDBJ whole genome shotgun (WGS) entry which is preliminary data.</text>
</comment>
<evidence type="ECO:0000256" key="6">
    <source>
        <dbReference type="ARBA" id="ARBA00022692"/>
    </source>
</evidence>
<feature type="transmembrane region" description="Helical" evidence="19">
    <location>
        <begin position="97"/>
        <end position="118"/>
    </location>
</feature>
<evidence type="ECO:0000256" key="3">
    <source>
        <dbReference type="ARBA" id="ARBA00022475"/>
    </source>
</evidence>
<evidence type="ECO:0000256" key="16">
    <source>
        <dbReference type="PIRSR" id="PIRSR600829-2"/>
    </source>
</evidence>
<reference evidence="20 21" key="1">
    <citation type="submission" date="2020-08" db="EMBL/GenBank/DDBJ databases">
        <title>Genomic Encyclopedia of Type Strains, Phase IV (KMG-IV): sequencing the most valuable type-strain genomes for metagenomic binning, comparative biology and taxonomic classification.</title>
        <authorList>
            <person name="Goeker M."/>
        </authorList>
    </citation>
    <scope>NUCLEOTIDE SEQUENCE [LARGE SCALE GENOMIC DNA]</scope>
    <source>
        <strain evidence="20 21">DSM 23562</strain>
    </source>
</reference>
<keyword evidence="11" id="KW-0443">Lipid metabolism</keyword>
<dbReference type="EC" id="2.7.1.107" evidence="20"/>
<dbReference type="PANTHER" id="PTHR34299">
    <property type="entry name" value="DIACYLGLYCEROL KINASE"/>
    <property type="match status" value="1"/>
</dbReference>
<dbReference type="GO" id="GO:0046872">
    <property type="term" value="F:metal ion binding"/>
    <property type="evidence" value="ECO:0007669"/>
    <property type="project" value="UniProtKB-KW"/>
</dbReference>
<dbReference type="CDD" id="cd14265">
    <property type="entry name" value="UDPK_IM_like"/>
    <property type="match status" value="1"/>
</dbReference>
<keyword evidence="9 17" id="KW-0067">ATP-binding</keyword>
<dbReference type="InterPro" id="IPR036938">
    <property type="entry name" value="PAP2/HPO_sf"/>
</dbReference>
<dbReference type="GO" id="GO:0004143">
    <property type="term" value="F:ATP-dependent diacylglycerol kinase activity"/>
    <property type="evidence" value="ECO:0007669"/>
    <property type="project" value="UniProtKB-EC"/>
</dbReference>
<comment type="similarity">
    <text evidence="2">Belongs to the bacterial diacylglycerol kinase family.</text>
</comment>
<evidence type="ECO:0000256" key="11">
    <source>
        <dbReference type="ARBA" id="ARBA00023098"/>
    </source>
</evidence>
<dbReference type="RefSeq" id="WP_184202305.1">
    <property type="nucleotide sequence ID" value="NZ_JACHGW010000004.1"/>
</dbReference>
<keyword evidence="7 17" id="KW-0547">Nucleotide-binding</keyword>
<keyword evidence="12 19" id="KW-0472">Membrane</keyword>
<keyword evidence="8 20" id="KW-0418">Kinase</keyword>
<keyword evidence="21" id="KW-1185">Reference proteome</keyword>
<keyword evidence="18" id="KW-0460">Magnesium</keyword>
<dbReference type="GO" id="GO:0005524">
    <property type="term" value="F:ATP binding"/>
    <property type="evidence" value="ECO:0007669"/>
    <property type="project" value="UniProtKB-KW"/>
</dbReference>
<evidence type="ECO:0000256" key="4">
    <source>
        <dbReference type="ARBA" id="ARBA00022516"/>
    </source>
</evidence>
<evidence type="ECO:0000313" key="20">
    <source>
        <dbReference type="EMBL" id="MBB6052729.1"/>
    </source>
</evidence>
<name>A0A7W9W7R0_ARMRO</name>
<evidence type="ECO:0000256" key="12">
    <source>
        <dbReference type="ARBA" id="ARBA00023136"/>
    </source>
</evidence>
<dbReference type="EMBL" id="JACHGW010000004">
    <property type="protein sequence ID" value="MBB6052729.1"/>
    <property type="molecule type" value="Genomic_DNA"/>
</dbReference>
<dbReference type="Gene3D" id="1.10.287.3610">
    <property type="match status" value="1"/>
</dbReference>
<evidence type="ECO:0000256" key="9">
    <source>
        <dbReference type="ARBA" id="ARBA00022840"/>
    </source>
</evidence>
<evidence type="ECO:0000313" key="21">
    <source>
        <dbReference type="Proteomes" id="UP000520814"/>
    </source>
</evidence>
<dbReference type="Proteomes" id="UP000520814">
    <property type="component" value="Unassembled WGS sequence"/>
</dbReference>
<feature type="transmembrane region" description="Helical" evidence="19">
    <location>
        <begin position="138"/>
        <end position="156"/>
    </location>
</feature>
<keyword evidence="18" id="KW-0479">Metal-binding</keyword>
<evidence type="ECO:0000256" key="18">
    <source>
        <dbReference type="PIRSR" id="PIRSR600829-4"/>
    </source>
</evidence>
<accession>A0A7W9W7R0</accession>
<keyword evidence="5 20" id="KW-0808">Transferase</keyword>
<feature type="active site" description="Proton acceptor" evidence="15">
    <location>
        <position position="70"/>
    </location>
</feature>
<feature type="transmembrane region" description="Helical" evidence="19">
    <location>
        <begin position="214"/>
        <end position="232"/>
    </location>
</feature>
<evidence type="ECO:0000256" key="7">
    <source>
        <dbReference type="ARBA" id="ARBA00022741"/>
    </source>
</evidence>
<dbReference type="InterPro" id="IPR000829">
    <property type="entry name" value="DAGK"/>
</dbReference>
<feature type="binding site" evidence="17">
    <location>
        <position position="77"/>
    </location>
    <ligand>
        <name>ATP</name>
        <dbReference type="ChEBI" id="CHEBI:30616"/>
    </ligand>
</feature>
<evidence type="ECO:0000256" key="17">
    <source>
        <dbReference type="PIRSR" id="PIRSR600829-3"/>
    </source>
</evidence>
<feature type="binding site" evidence="18">
    <location>
        <position position="77"/>
    </location>
    <ligand>
        <name>a divalent metal cation</name>
        <dbReference type="ChEBI" id="CHEBI:60240"/>
    </ligand>
</feature>
<dbReference type="Pfam" id="PF01219">
    <property type="entry name" value="DAGK_prokar"/>
    <property type="match status" value="1"/>
</dbReference>
<keyword evidence="6 19" id="KW-0812">Transmembrane</keyword>
<gene>
    <name evidence="20" type="ORF">HNQ39_004550</name>
</gene>
<keyword evidence="14" id="KW-1208">Phospholipid metabolism</keyword>
<dbReference type="InterPro" id="IPR033717">
    <property type="entry name" value="UDPK"/>
</dbReference>
<dbReference type="PANTHER" id="PTHR34299:SF1">
    <property type="entry name" value="DIACYLGLYCEROL KINASE"/>
    <property type="match status" value="1"/>
</dbReference>
<proteinExistence type="inferred from homology"/>
<evidence type="ECO:0000256" key="13">
    <source>
        <dbReference type="ARBA" id="ARBA00023209"/>
    </source>
</evidence>
<dbReference type="Gene3D" id="1.20.144.10">
    <property type="entry name" value="Phosphatidic acid phosphatase type 2/haloperoxidase"/>
    <property type="match status" value="1"/>
</dbReference>
<dbReference type="InterPro" id="IPR036945">
    <property type="entry name" value="DAGK_sf"/>
</dbReference>
<keyword evidence="3" id="KW-1003">Cell membrane</keyword>
<feature type="binding site" evidence="17">
    <location>
        <begin position="95"/>
        <end position="96"/>
    </location>
    <ligand>
        <name>ATP</name>
        <dbReference type="ChEBI" id="CHEBI:30616"/>
    </ligand>
</feature>